<evidence type="ECO:0000259" key="2">
    <source>
        <dbReference type="Pfam" id="PF22725"/>
    </source>
</evidence>
<name>A0A0W8FRK8_9ZZZZ</name>
<dbReference type="SUPFAM" id="SSF51735">
    <property type="entry name" value="NAD(P)-binding Rossmann-fold domains"/>
    <property type="match status" value="1"/>
</dbReference>
<dbReference type="Gene3D" id="3.40.50.720">
    <property type="entry name" value="NAD(P)-binding Rossmann-like Domain"/>
    <property type="match status" value="1"/>
</dbReference>
<accession>A0A0W8FRK8</accession>
<reference evidence="3" key="1">
    <citation type="journal article" date="2015" name="Proc. Natl. Acad. Sci. U.S.A.">
        <title>Networks of energetic and metabolic interactions define dynamics in microbial communities.</title>
        <authorList>
            <person name="Embree M."/>
            <person name="Liu J.K."/>
            <person name="Al-Bassam M.M."/>
            <person name="Zengler K."/>
        </authorList>
    </citation>
    <scope>NUCLEOTIDE SEQUENCE</scope>
</reference>
<dbReference type="Pfam" id="PF22725">
    <property type="entry name" value="GFO_IDH_MocA_C3"/>
    <property type="match status" value="1"/>
</dbReference>
<evidence type="ECO:0000313" key="3">
    <source>
        <dbReference type="EMBL" id="KUG23452.1"/>
    </source>
</evidence>
<organism evidence="3">
    <name type="scientific">hydrocarbon metagenome</name>
    <dbReference type="NCBI Taxonomy" id="938273"/>
    <lineage>
        <taxon>unclassified sequences</taxon>
        <taxon>metagenomes</taxon>
        <taxon>ecological metagenomes</taxon>
    </lineage>
</organism>
<evidence type="ECO:0000259" key="1">
    <source>
        <dbReference type="Pfam" id="PF01408"/>
    </source>
</evidence>
<dbReference type="AlphaFoldDB" id="A0A0W8FRK8"/>
<dbReference type="InterPro" id="IPR055170">
    <property type="entry name" value="GFO_IDH_MocA-like_dom"/>
</dbReference>
<dbReference type="InterPro" id="IPR051450">
    <property type="entry name" value="Gfo/Idh/MocA_Oxidoreductases"/>
</dbReference>
<feature type="domain" description="GFO/IDH/MocA-like oxidoreductase" evidence="2">
    <location>
        <begin position="162"/>
        <end position="239"/>
    </location>
</feature>
<proteinExistence type="predicted"/>
<protein>
    <submittedName>
        <fullName evidence="3">Oxidoreductase, gfo/idh/moca family</fullName>
    </submittedName>
</protein>
<dbReference type="EMBL" id="LNQE01000906">
    <property type="protein sequence ID" value="KUG23452.1"/>
    <property type="molecule type" value="Genomic_DNA"/>
</dbReference>
<dbReference type="PANTHER" id="PTHR43377:SF1">
    <property type="entry name" value="BILIVERDIN REDUCTASE A"/>
    <property type="match status" value="1"/>
</dbReference>
<dbReference type="Gene3D" id="3.30.360.10">
    <property type="entry name" value="Dihydrodipicolinate Reductase, domain 2"/>
    <property type="match status" value="1"/>
</dbReference>
<dbReference type="InterPro" id="IPR036291">
    <property type="entry name" value="NAD(P)-bd_dom_sf"/>
</dbReference>
<dbReference type="InterPro" id="IPR000683">
    <property type="entry name" value="Gfo/Idh/MocA-like_OxRdtase_N"/>
</dbReference>
<sequence>MPLIIKNMKKKKIKVGVVGVGHLGNYHLQKYHNLENCEIAAVADTFAGRAQKAAEIYKCDPFSDYQAMLGKVDAVSIAVPTSDHYKVARDFLATGADVLIEKPICATLKEADELIESAKKNGLILQVGFVERFNPAIMAMENVIKRPMFIEAHRLHPFFERGTDVDVILDLMIHDLDIILKFVDSPIKGVEAVGVPILSDKIDISNVRISFSTGCIANVTASRISAKTMQKIRFFGVEGYHAVDCQKREIVSLSKRTNEAGQQQIIQNNVEVGSHDPLEEEIRSFVNAVANRSMPLVSGEEARKSLELAIDIINKMKVAEVV</sequence>
<comment type="caution">
    <text evidence="3">The sequence shown here is derived from an EMBL/GenBank/DDBJ whole genome shotgun (WGS) entry which is preliminary data.</text>
</comment>
<dbReference type="GO" id="GO:0000166">
    <property type="term" value="F:nucleotide binding"/>
    <property type="evidence" value="ECO:0007669"/>
    <property type="project" value="InterPro"/>
</dbReference>
<dbReference type="PANTHER" id="PTHR43377">
    <property type="entry name" value="BILIVERDIN REDUCTASE A"/>
    <property type="match status" value="1"/>
</dbReference>
<dbReference type="Pfam" id="PF01408">
    <property type="entry name" value="GFO_IDH_MocA"/>
    <property type="match status" value="1"/>
</dbReference>
<dbReference type="SUPFAM" id="SSF55347">
    <property type="entry name" value="Glyceraldehyde-3-phosphate dehydrogenase-like, C-terminal domain"/>
    <property type="match status" value="1"/>
</dbReference>
<feature type="domain" description="Gfo/Idh/MocA-like oxidoreductase N-terminal" evidence="1">
    <location>
        <begin position="13"/>
        <end position="129"/>
    </location>
</feature>
<gene>
    <name evidence="3" type="ORF">ASZ90_006758</name>
</gene>